<dbReference type="GeneID" id="43584961"/>
<dbReference type="OrthoDB" id="10267139at2759"/>
<keyword evidence="3" id="KW-1185">Reference proteome</keyword>
<protein>
    <submittedName>
        <fullName evidence="2">Uncharacterized protein</fullName>
    </submittedName>
</protein>
<feature type="compositionally biased region" description="Polar residues" evidence="1">
    <location>
        <begin position="475"/>
        <end position="487"/>
    </location>
</feature>
<dbReference type="AlphaFoldDB" id="A0A5E8C5H3"/>
<feature type="compositionally biased region" description="Polar residues" evidence="1">
    <location>
        <begin position="291"/>
        <end position="308"/>
    </location>
</feature>
<feature type="region of interest" description="Disordered" evidence="1">
    <location>
        <begin position="466"/>
        <end position="487"/>
    </location>
</feature>
<feature type="compositionally biased region" description="Low complexity" evidence="1">
    <location>
        <begin position="244"/>
        <end position="268"/>
    </location>
</feature>
<reference evidence="2 3" key="1">
    <citation type="submission" date="2019-09" db="EMBL/GenBank/DDBJ databases">
        <authorList>
            <person name="Brejova B."/>
        </authorList>
    </citation>
    <scope>NUCLEOTIDE SEQUENCE [LARGE SCALE GENOMIC DNA]</scope>
</reference>
<proteinExistence type="predicted"/>
<dbReference type="PANTHER" id="PTHR31240:SF0">
    <property type="entry name" value="MATERNAL EFFECT EMBRYO ARREST 18"/>
    <property type="match status" value="1"/>
</dbReference>
<evidence type="ECO:0000313" key="3">
    <source>
        <dbReference type="Proteomes" id="UP000398389"/>
    </source>
</evidence>
<gene>
    <name evidence="2" type="ORF">SAPINGB_P006147</name>
</gene>
<dbReference type="Proteomes" id="UP000398389">
    <property type="component" value="Unassembled WGS sequence"/>
</dbReference>
<dbReference type="InterPro" id="IPR038136">
    <property type="entry name" value="CofD-like_dom_sf"/>
</dbReference>
<feature type="region of interest" description="Disordered" evidence="1">
    <location>
        <begin position="241"/>
        <end position="320"/>
    </location>
</feature>
<dbReference type="Pfam" id="PF01933">
    <property type="entry name" value="CofD"/>
    <property type="match status" value="1"/>
</dbReference>
<organism evidence="2 3">
    <name type="scientific">Magnusiomyces paraingens</name>
    <dbReference type="NCBI Taxonomy" id="2606893"/>
    <lineage>
        <taxon>Eukaryota</taxon>
        <taxon>Fungi</taxon>
        <taxon>Dikarya</taxon>
        <taxon>Ascomycota</taxon>
        <taxon>Saccharomycotina</taxon>
        <taxon>Dipodascomycetes</taxon>
        <taxon>Dipodascales</taxon>
        <taxon>Dipodascaceae</taxon>
        <taxon>Magnusiomyces</taxon>
    </lineage>
</organism>
<dbReference type="Gene3D" id="3.40.50.10680">
    <property type="entry name" value="CofD-like domains"/>
    <property type="match status" value="2"/>
</dbReference>
<dbReference type="GO" id="GO:0043743">
    <property type="term" value="F:LPPG:FO 2-phospho-L-lactate transferase activity"/>
    <property type="evidence" value="ECO:0007669"/>
    <property type="project" value="InterPro"/>
</dbReference>
<dbReference type="RefSeq" id="XP_031856752.1">
    <property type="nucleotide sequence ID" value="XM_032000861.1"/>
</dbReference>
<dbReference type="SUPFAM" id="SSF142338">
    <property type="entry name" value="CofD-like"/>
    <property type="match status" value="1"/>
</dbReference>
<name>A0A5E8C5H3_9ASCO</name>
<evidence type="ECO:0000256" key="1">
    <source>
        <dbReference type="SAM" id="MobiDB-lite"/>
    </source>
</evidence>
<accession>A0A5E8C5H3</accession>
<dbReference type="EMBL" id="CABVLU010000005">
    <property type="protein sequence ID" value="VVT58320.1"/>
    <property type="molecule type" value="Genomic_DNA"/>
</dbReference>
<sequence length="629" mass="69296">MSDDFSDHPNAKRIVIISGGTASNSLVSTFSSLSPHISYLLPISDNGGSTSELIRVVGGPAIGDLRSRITRLIPEKSTALRSLLSYRLPEDSLGAKSEWTAIVEGTHPLWFHVQSQFKELIRPFFIHVHVELLKRSRPGREFRFEKANVGNLFLTGARLFCGSLDSAIELFLRITLVPSTIAVLPALNTNFSHHISAQLQNGEIITGQSQISHPSANHLTPVKDVPYAHIVKQNAENNHPLSFSLTSSAGTPISSSSSPPYGSSDAISTSDFPDESESSPGLTITLPPRFTYNTIDTTNNNESSSQPSPDHDQEDAHLPFSHPDLKISQLHFHKDENIPLASPIRRIFYINPYGQEIHPRASSRVIRTLEEADVIIYSIGSLFTSTIPVVILQGFASSIQDNAHLKKKKILLLNGSKDRETDSLDALDFVRALVGACLYSELGGKSSIYNHFNYSGSSIALNHMSKQQQIKHHQTQAPSRDFSASNYTTTSSHAQDILMRPTPRLTKAYNPSGTSNLMLGPDYDNNHSLGVSNSYHSINNSSTNLMYASDQDIDDVYNSEKIDKATWSKYITHIVYLESSQFCPSAAALKVFQSKGIKCYALQPYSKDNSNYKYSSDSLKGLLTVLVND</sequence>
<evidence type="ECO:0000313" key="2">
    <source>
        <dbReference type="EMBL" id="VVT58320.1"/>
    </source>
</evidence>
<dbReference type="InterPro" id="IPR002882">
    <property type="entry name" value="CofD"/>
</dbReference>
<dbReference type="PANTHER" id="PTHR31240">
    <property type="entry name" value="MATERNAL EFFECT EMBRYO ARREST 18"/>
    <property type="match status" value="1"/>
</dbReference>